<dbReference type="AlphaFoldDB" id="A0A6L7FZ41"/>
<reference evidence="2 3" key="1">
    <citation type="submission" date="2019-12" db="EMBL/GenBank/DDBJ databases">
        <authorList>
            <person name="Li M."/>
        </authorList>
    </citation>
    <scope>NUCLEOTIDE SEQUENCE [LARGE SCALE GENOMIC DNA]</scope>
    <source>
        <strain evidence="2 3">GBMRC 2024</strain>
    </source>
</reference>
<dbReference type="EMBL" id="WUMU01000001">
    <property type="protein sequence ID" value="MXN16580.1"/>
    <property type="molecule type" value="Genomic_DNA"/>
</dbReference>
<evidence type="ECO:0000313" key="3">
    <source>
        <dbReference type="Proteomes" id="UP000477911"/>
    </source>
</evidence>
<dbReference type="RefSeq" id="WP_160891106.1">
    <property type="nucleotide sequence ID" value="NZ_WUMU01000001.1"/>
</dbReference>
<comment type="caution">
    <text evidence="2">The sequence shown here is derived from an EMBL/GenBank/DDBJ whole genome shotgun (WGS) entry which is preliminary data.</text>
</comment>
<sequence>MRPIRTLTGPLLAVLTLLALAVPASAQATCYADFKAKRDKPYELIYGVMQVSACSRDQVKGDVRKRLAKAGFDLLNIVSVFDDSGLDSRKANAGPYYLRF</sequence>
<keyword evidence="3" id="KW-1185">Reference proteome</keyword>
<dbReference type="Proteomes" id="UP000477911">
    <property type="component" value="Unassembled WGS sequence"/>
</dbReference>
<accession>A0A6L7FZ41</accession>
<evidence type="ECO:0000256" key="1">
    <source>
        <dbReference type="SAM" id="SignalP"/>
    </source>
</evidence>
<evidence type="ECO:0000313" key="2">
    <source>
        <dbReference type="EMBL" id="MXN16580.1"/>
    </source>
</evidence>
<feature type="signal peptide" evidence="1">
    <location>
        <begin position="1"/>
        <end position="26"/>
    </location>
</feature>
<protein>
    <recommendedName>
        <fullName evidence="4">DUF3718 domain-containing protein</fullName>
    </recommendedName>
</protein>
<proteinExistence type="predicted"/>
<keyword evidence="1" id="KW-0732">Signal</keyword>
<evidence type="ECO:0008006" key="4">
    <source>
        <dbReference type="Google" id="ProtNLM"/>
    </source>
</evidence>
<feature type="chain" id="PRO_5027046019" description="DUF3718 domain-containing protein" evidence="1">
    <location>
        <begin position="27"/>
        <end position="100"/>
    </location>
</feature>
<organism evidence="2 3">
    <name type="scientific">Pseudooceanicola albus</name>
    <dbReference type="NCBI Taxonomy" id="2692189"/>
    <lineage>
        <taxon>Bacteria</taxon>
        <taxon>Pseudomonadati</taxon>
        <taxon>Pseudomonadota</taxon>
        <taxon>Alphaproteobacteria</taxon>
        <taxon>Rhodobacterales</taxon>
        <taxon>Paracoccaceae</taxon>
        <taxon>Pseudooceanicola</taxon>
    </lineage>
</organism>
<gene>
    <name evidence="2" type="ORF">GR170_01930</name>
</gene>
<name>A0A6L7FZ41_9RHOB</name>